<dbReference type="EMBL" id="KV441555">
    <property type="protein sequence ID" value="OAG02605.1"/>
    <property type="molecule type" value="Genomic_DNA"/>
</dbReference>
<evidence type="ECO:0000313" key="2">
    <source>
        <dbReference type="EMBL" id="OAG02605.1"/>
    </source>
</evidence>
<dbReference type="InParanoid" id="A0A177C517"/>
<sequence>MKLVVEFVRALGRPSTKEYRQLGEQARYSPVPLGIYLIARGENLAALSGRTLDVCGPFPMLLSDSTCIHGRFQKNSPQRHATCQGFCPVAHFRAPANRGNLVDKESTCKLQVSEHKPTDTSLLMLTLQRNAPNAPPQIPLSRNIGTPPRCSHTDSLT</sequence>
<protein>
    <submittedName>
        <fullName evidence="2">Uncharacterized protein</fullName>
    </submittedName>
</protein>
<dbReference type="Proteomes" id="UP000077069">
    <property type="component" value="Unassembled WGS sequence"/>
</dbReference>
<evidence type="ECO:0000313" key="3">
    <source>
        <dbReference type="Proteomes" id="UP000077069"/>
    </source>
</evidence>
<accession>A0A177C517</accession>
<reference evidence="2 3" key="1">
    <citation type="submission" date="2016-05" db="EMBL/GenBank/DDBJ databases">
        <title>Comparative analysis of secretome profiles of manganese(II)-oxidizing ascomycete fungi.</title>
        <authorList>
            <consortium name="DOE Joint Genome Institute"/>
            <person name="Zeiner C.A."/>
            <person name="Purvine S.O."/>
            <person name="Zink E.M."/>
            <person name="Wu S."/>
            <person name="Pasa-Tolic L."/>
            <person name="Chaput D.L."/>
            <person name="Haridas S."/>
            <person name="Grigoriev I.V."/>
            <person name="Santelli C.M."/>
            <person name="Hansel C.M."/>
        </authorList>
    </citation>
    <scope>NUCLEOTIDE SEQUENCE [LARGE SCALE GENOMIC DNA]</scope>
    <source>
        <strain evidence="2 3">AP3s5-JAC2a</strain>
    </source>
</reference>
<proteinExistence type="predicted"/>
<keyword evidence="3" id="KW-1185">Reference proteome</keyword>
<gene>
    <name evidence="2" type="ORF">CC84DRAFT_901472</name>
</gene>
<feature type="region of interest" description="Disordered" evidence="1">
    <location>
        <begin position="131"/>
        <end position="157"/>
    </location>
</feature>
<name>A0A177C517_9PLEO</name>
<dbReference type="RefSeq" id="XP_018032970.1">
    <property type="nucleotide sequence ID" value="XM_018187845.1"/>
</dbReference>
<organism evidence="2 3">
    <name type="scientific">Paraphaeosphaeria sporulosa</name>
    <dbReference type="NCBI Taxonomy" id="1460663"/>
    <lineage>
        <taxon>Eukaryota</taxon>
        <taxon>Fungi</taxon>
        <taxon>Dikarya</taxon>
        <taxon>Ascomycota</taxon>
        <taxon>Pezizomycotina</taxon>
        <taxon>Dothideomycetes</taxon>
        <taxon>Pleosporomycetidae</taxon>
        <taxon>Pleosporales</taxon>
        <taxon>Massarineae</taxon>
        <taxon>Didymosphaeriaceae</taxon>
        <taxon>Paraphaeosphaeria</taxon>
    </lineage>
</organism>
<dbReference type="AlphaFoldDB" id="A0A177C517"/>
<dbReference type="GeneID" id="28771331"/>
<evidence type="ECO:0000256" key="1">
    <source>
        <dbReference type="SAM" id="MobiDB-lite"/>
    </source>
</evidence>